<protein>
    <submittedName>
        <fullName evidence="2">Pik3r3 upstream reading frame</fullName>
    </submittedName>
</protein>
<organism evidence="2 3">
    <name type="scientific">Nannospalax galili</name>
    <name type="common">Northern Israeli blind subterranean mole rat</name>
    <name type="synonym">Spalax galili</name>
    <dbReference type="NCBI Taxonomy" id="1026970"/>
    <lineage>
        <taxon>Eukaryota</taxon>
        <taxon>Metazoa</taxon>
        <taxon>Chordata</taxon>
        <taxon>Craniata</taxon>
        <taxon>Vertebrata</taxon>
        <taxon>Euteleostomi</taxon>
        <taxon>Mammalia</taxon>
        <taxon>Eutheria</taxon>
        <taxon>Euarchontoglires</taxon>
        <taxon>Glires</taxon>
        <taxon>Rodentia</taxon>
        <taxon>Myomorpha</taxon>
        <taxon>Muroidea</taxon>
        <taxon>Spalacidae</taxon>
        <taxon>Spalacinae</taxon>
        <taxon>Nannospalax</taxon>
    </lineage>
</organism>
<dbReference type="RefSeq" id="XP_029417159.1">
    <property type="nucleotide sequence ID" value="XM_029561299.1"/>
</dbReference>
<evidence type="ECO:0000313" key="2">
    <source>
        <dbReference type="Ensembl" id="ENSNGAP00000005555.1"/>
    </source>
</evidence>
<dbReference type="OMA" id="PGIGWPR"/>
<evidence type="ECO:0000256" key="1">
    <source>
        <dbReference type="SAM" id="MobiDB-lite"/>
    </source>
</evidence>
<sequence>MGPSQLVRAPRPRGMSSPYRRPGMGGPQRRCPRMFKRSRRTYQQKLRSPFTTSLGTIATNISDTNTTTTSVWILSPQVLRRLCQPGGFLIL</sequence>
<dbReference type="Proteomes" id="UP000694381">
    <property type="component" value="Unassembled WGS sequence"/>
</dbReference>
<dbReference type="CTD" id="110117498"/>
<gene>
    <name evidence="2" type="primary">P3r3urf</name>
</gene>
<keyword evidence="3" id="KW-1185">Reference proteome</keyword>
<dbReference type="Ensembl" id="ENSNGAT00000009587.1">
    <property type="protein sequence ID" value="ENSNGAP00000005555.1"/>
    <property type="gene ID" value="ENSNGAG00000007932.1"/>
</dbReference>
<proteinExistence type="predicted"/>
<dbReference type="AlphaFoldDB" id="A0A8C6W3W3"/>
<accession>A0A8C6W3W3</accession>
<feature type="region of interest" description="Disordered" evidence="1">
    <location>
        <begin position="1"/>
        <end position="31"/>
    </location>
</feature>
<name>A0A8C6W3W3_NANGA</name>
<reference evidence="2" key="2">
    <citation type="submission" date="2025-09" db="UniProtKB">
        <authorList>
            <consortium name="Ensembl"/>
        </authorList>
    </citation>
    <scope>IDENTIFICATION</scope>
</reference>
<dbReference type="GeneID" id="108490614"/>
<dbReference type="OrthoDB" id="9517304at2759"/>
<evidence type="ECO:0000313" key="3">
    <source>
        <dbReference type="Proteomes" id="UP000694381"/>
    </source>
</evidence>
<reference evidence="2" key="1">
    <citation type="submission" date="2025-08" db="UniProtKB">
        <authorList>
            <consortium name="Ensembl"/>
        </authorList>
    </citation>
    <scope>IDENTIFICATION</scope>
</reference>
<dbReference type="GeneTree" id="ENSGT00700000106049"/>